<feature type="region of interest" description="Disordered" evidence="1">
    <location>
        <begin position="1"/>
        <end position="68"/>
    </location>
</feature>
<name>A0A803Q8B8_CANSA</name>
<feature type="compositionally biased region" description="Basic and acidic residues" evidence="1">
    <location>
        <begin position="30"/>
        <end position="39"/>
    </location>
</feature>
<evidence type="ECO:0000313" key="3">
    <source>
        <dbReference type="Proteomes" id="UP000596661"/>
    </source>
</evidence>
<feature type="compositionally biased region" description="Polar residues" evidence="1">
    <location>
        <begin position="7"/>
        <end position="29"/>
    </location>
</feature>
<evidence type="ECO:0000313" key="2">
    <source>
        <dbReference type="EnsemblPlants" id="cds.evm.model.08.1326"/>
    </source>
</evidence>
<feature type="compositionally biased region" description="Basic and acidic residues" evidence="1">
    <location>
        <begin position="49"/>
        <end position="61"/>
    </location>
</feature>
<sequence>MAARRPTASSNHRWYNSFSLPCGKPNQSATDERVARPKIESLTSPKVSPHLDTKETDDLVTKKPSQAV</sequence>
<dbReference type="Proteomes" id="UP000596661">
    <property type="component" value="Chromosome 8"/>
</dbReference>
<reference evidence="2" key="1">
    <citation type="submission" date="2018-11" db="EMBL/GenBank/DDBJ databases">
        <authorList>
            <person name="Grassa J C."/>
        </authorList>
    </citation>
    <scope>NUCLEOTIDE SEQUENCE [LARGE SCALE GENOMIC DNA]</scope>
</reference>
<evidence type="ECO:0000256" key="1">
    <source>
        <dbReference type="SAM" id="MobiDB-lite"/>
    </source>
</evidence>
<proteinExistence type="predicted"/>
<accession>A0A803Q8B8</accession>
<organism evidence="2 3">
    <name type="scientific">Cannabis sativa</name>
    <name type="common">Hemp</name>
    <name type="synonym">Marijuana</name>
    <dbReference type="NCBI Taxonomy" id="3483"/>
    <lineage>
        <taxon>Eukaryota</taxon>
        <taxon>Viridiplantae</taxon>
        <taxon>Streptophyta</taxon>
        <taxon>Embryophyta</taxon>
        <taxon>Tracheophyta</taxon>
        <taxon>Spermatophyta</taxon>
        <taxon>Magnoliopsida</taxon>
        <taxon>eudicotyledons</taxon>
        <taxon>Gunneridae</taxon>
        <taxon>Pentapetalae</taxon>
        <taxon>rosids</taxon>
        <taxon>fabids</taxon>
        <taxon>Rosales</taxon>
        <taxon>Cannabaceae</taxon>
        <taxon>Cannabis</taxon>
    </lineage>
</organism>
<dbReference type="AlphaFoldDB" id="A0A803Q8B8"/>
<dbReference type="Gramene" id="evm.model.08.1326">
    <property type="protein sequence ID" value="cds.evm.model.08.1326"/>
    <property type="gene ID" value="evm.TU.08.1326"/>
</dbReference>
<dbReference type="EnsemblPlants" id="evm.model.08.1326">
    <property type="protein sequence ID" value="cds.evm.model.08.1326"/>
    <property type="gene ID" value="evm.TU.08.1326"/>
</dbReference>
<keyword evidence="3" id="KW-1185">Reference proteome</keyword>
<dbReference type="EMBL" id="UZAU01000706">
    <property type="status" value="NOT_ANNOTATED_CDS"/>
    <property type="molecule type" value="Genomic_DNA"/>
</dbReference>
<protein>
    <submittedName>
        <fullName evidence="2">Uncharacterized protein</fullName>
    </submittedName>
</protein>
<reference evidence="2" key="2">
    <citation type="submission" date="2021-03" db="UniProtKB">
        <authorList>
            <consortium name="EnsemblPlants"/>
        </authorList>
    </citation>
    <scope>IDENTIFICATION</scope>
</reference>